<dbReference type="EMBL" id="JAPFFF010000012">
    <property type="protein sequence ID" value="KAK8875935.1"/>
    <property type="molecule type" value="Genomic_DNA"/>
</dbReference>
<keyword evidence="2" id="KW-1185">Reference proteome</keyword>
<comment type="caution">
    <text evidence="1">The sequence shown here is derived from an EMBL/GenBank/DDBJ whole genome shotgun (WGS) entry which is preliminary data.</text>
</comment>
<proteinExistence type="predicted"/>
<sequence length="242" mass="26889">MVKEIIKSLFLKKKWKQQPLTATESEINGSVALTVPPNLETVEIDTVSFFGKETLSVAKETTENPDDPEQPSKPAVMLTVSPVMDSEQSEAVLTDVKIQKVLTVVQLAQISVNNVDISSAAINYEISNTQGPNKPVFTGNLEDPPLNISLNSLSPVPPDEDSRYVLIDGTFEENKCREWAYSINFGNSCYKYYLCEDSQPNGQSKGSTLERKRQALALLVSDPNGEKPKDNKQFPLKILYIY</sequence>
<name>A0ABR2JG29_9EUKA</name>
<dbReference type="Proteomes" id="UP001470230">
    <property type="component" value="Unassembled WGS sequence"/>
</dbReference>
<reference evidence="1 2" key="1">
    <citation type="submission" date="2024-04" db="EMBL/GenBank/DDBJ databases">
        <title>Tritrichomonas musculus Genome.</title>
        <authorList>
            <person name="Alves-Ferreira E."/>
            <person name="Grigg M."/>
            <person name="Lorenzi H."/>
            <person name="Galac M."/>
        </authorList>
    </citation>
    <scope>NUCLEOTIDE SEQUENCE [LARGE SCALE GENOMIC DNA]</scope>
    <source>
        <strain evidence="1 2">EAF2021</strain>
    </source>
</reference>
<organism evidence="1 2">
    <name type="scientific">Tritrichomonas musculus</name>
    <dbReference type="NCBI Taxonomy" id="1915356"/>
    <lineage>
        <taxon>Eukaryota</taxon>
        <taxon>Metamonada</taxon>
        <taxon>Parabasalia</taxon>
        <taxon>Tritrichomonadida</taxon>
        <taxon>Tritrichomonadidae</taxon>
        <taxon>Tritrichomonas</taxon>
    </lineage>
</organism>
<accession>A0ABR2JG29</accession>
<evidence type="ECO:0000313" key="2">
    <source>
        <dbReference type="Proteomes" id="UP001470230"/>
    </source>
</evidence>
<evidence type="ECO:0000313" key="1">
    <source>
        <dbReference type="EMBL" id="KAK8875935.1"/>
    </source>
</evidence>
<protein>
    <submittedName>
        <fullName evidence="1">Uncharacterized protein</fullName>
    </submittedName>
</protein>
<gene>
    <name evidence="1" type="ORF">M9Y10_006113</name>
</gene>